<evidence type="ECO:0000256" key="2">
    <source>
        <dbReference type="ARBA" id="ARBA00009941"/>
    </source>
</evidence>
<evidence type="ECO:0000313" key="7">
    <source>
        <dbReference type="EMBL" id="SHO77777.1"/>
    </source>
</evidence>
<sequence>MARVARSTTRRIALLLALVVAFMAILLGALPIFSPETFLPAEHLQAVQQFFQKASTDLDEPGPYVARASVHTNNWAVLVCTSKFWFNYRHMANVLGMYRTVKRLGMPDSHIILMLADDVACNARNPYPGSVWSESHHDIDLYGDDVEVDYRGYEVTVPNLLRLLTGRVPVHTPRSKKLESDEHSNVFLYMTGHGGDEFLKFQDAEEISAYDLADAIEQMWEKRRYHELLFMIDTCQASTMASRIYSPNVLAMTSSVKGQNSYSFSNDYAVGVPLIDRYTRAVLEFMESVTRTSSQTLQDLFSNLEGQNIYSTPTVRQDLFGKPLKDVKVTDFFGAVAQVQLT</sequence>
<accession>A0A1M8A623</accession>
<evidence type="ECO:0000256" key="5">
    <source>
        <dbReference type="PIRSR" id="PIRSR019663-1"/>
    </source>
</evidence>
<feature type="active site" evidence="5">
    <location>
        <position position="193"/>
    </location>
</feature>
<protein>
    <submittedName>
        <fullName evidence="7">Similar to S.cerevisiae protein GPI8 (ER membrane glycoprotein subunit of the GPI transamidase complex)</fullName>
    </submittedName>
</protein>
<dbReference type="PANTHER" id="PTHR48067:SF1">
    <property type="entry name" value="GPI-ANCHOR TRANSAMIDASE"/>
    <property type="match status" value="1"/>
</dbReference>
<evidence type="ECO:0000256" key="4">
    <source>
        <dbReference type="ARBA" id="ARBA00022729"/>
    </source>
</evidence>
<dbReference type="GO" id="GO:0006508">
    <property type="term" value="P:proteolysis"/>
    <property type="evidence" value="ECO:0007669"/>
    <property type="project" value="InterPro"/>
</dbReference>
<dbReference type="STRING" id="1230383.A0A1M8A623"/>
<keyword evidence="6" id="KW-1133">Transmembrane helix</keyword>
<organism evidence="7 8">
    <name type="scientific">Malassezia sympodialis (strain ATCC 42132)</name>
    <name type="common">Atopic eczema-associated yeast</name>
    <dbReference type="NCBI Taxonomy" id="1230383"/>
    <lineage>
        <taxon>Eukaryota</taxon>
        <taxon>Fungi</taxon>
        <taxon>Dikarya</taxon>
        <taxon>Basidiomycota</taxon>
        <taxon>Ustilaginomycotina</taxon>
        <taxon>Malasseziomycetes</taxon>
        <taxon>Malasseziales</taxon>
        <taxon>Malasseziaceae</taxon>
        <taxon>Malassezia</taxon>
    </lineage>
</organism>
<dbReference type="InterPro" id="IPR028361">
    <property type="entry name" value="GPI_transamidase"/>
</dbReference>
<feature type="transmembrane region" description="Helical" evidence="6">
    <location>
        <begin position="12"/>
        <end position="33"/>
    </location>
</feature>
<dbReference type="Proteomes" id="UP000186303">
    <property type="component" value="Chromosome 3"/>
</dbReference>
<name>A0A1M8A623_MALS4</name>
<evidence type="ECO:0000313" key="8">
    <source>
        <dbReference type="Proteomes" id="UP000186303"/>
    </source>
</evidence>
<dbReference type="GO" id="GO:0006506">
    <property type="term" value="P:GPI anchor biosynthetic process"/>
    <property type="evidence" value="ECO:0007669"/>
    <property type="project" value="UniProtKB-UniPathway"/>
</dbReference>
<dbReference type="InterPro" id="IPR001096">
    <property type="entry name" value="Peptidase_C13"/>
</dbReference>
<keyword evidence="6" id="KW-0812">Transmembrane</keyword>
<gene>
    <name evidence="7" type="ORF">MSYG_2119</name>
</gene>
<dbReference type="OrthoDB" id="192611at2759"/>
<feature type="active site" description="Nucleophile" evidence="5">
    <location>
        <position position="235"/>
    </location>
</feature>
<keyword evidence="4" id="KW-0732">Signal</keyword>
<evidence type="ECO:0000256" key="6">
    <source>
        <dbReference type="SAM" id="Phobius"/>
    </source>
</evidence>
<reference evidence="8" key="1">
    <citation type="journal article" date="2017" name="Nucleic Acids Res.">
        <title>Proteogenomics produces comprehensive and highly accurate protein-coding gene annotation in a complete genome assembly of Malassezia sympodialis.</title>
        <authorList>
            <person name="Zhu Y."/>
            <person name="Engstroem P.G."/>
            <person name="Tellgren-Roth C."/>
            <person name="Baudo C.D."/>
            <person name="Kennell J.C."/>
            <person name="Sun S."/>
            <person name="Billmyre R.B."/>
            <person name="Schroeder M.S."/>
            <person name="Andersson A."/>
            <person name="Holm T."/>
            <person name="Sigurgeirsson B."/>
            <person name="Wu G."/>
            <person name="Sankaranarayanan S.R."/>
            <person name="Siddharthan R."/>
            <person name="Sanyal K."/>
            <person name="Lundeberg J."/>
            <person name="Nystedt B."/>
            <person name="Boekhout T."/>
            <person name="Dawson T.L. Jr."/>
            <person name="Heitman J."/>
            <person name="Scheynius A."/>
            <person name="Lehtioe J."/>
        </authorList>
    </citation>
    <scope>NUCLEOTIDE SEQUENCE [LARGE SCALE GENOMIC DNA]</scope>
    <source>
        <strain evidence="8">ATCC 42132</strain>
    </source>
</reference>
<dbReference type="FunFam" id="3.40.50.1460:FF:000016">
    <property type="entry name" value="GPI-anchor transamidase, putative"/>
    <property type="match status" value="1"/>
</dbReference>
<keyword evidence="8" id="KW-1185">Reference proteome</keyword>
<comment type="similarity">
    <text evidence="2">Belongs to the peptidase C13 family.</text>
</comment>
<evidence type="ECO:0000256" key="3">
    <source>
        <dbReference type="ARBA" id="ARBA00022502"/>
    </source>
</evidence>
<comment type="pathway">
    <text evidence="1">Glycolipid biosynthesis; glycosylphosphatidylinositol-anchor biosynthesis.</text>
</comment>
<dbReference type="EMBL" id="LT671823">
    <property type="protein sequence ID" value="SHO77777.1"/>
    <property type="molecule type" value="Genomic_DNA"/>
</dbReference>
<dbReference type="Pfam" id="PF01650">
    <property type="entry name" value="Peptidase_C13"/>
    <property type="match status" value="1"/>
</dbReference>
<dbReference type="Gene3D" id="3.40.50.1460">
    <property type="match status" value="1"/>
</dbReference>
<dbReference type="PANTHER" id="PTHR48067">
    <property type="entry name" value="GPI-ANCHOR TRANSAMIDASE"/>
    <property type="match status" value="1"/>
</dbReference>
<dbReference type="GO" id="GO:0042765">
    <property type="term" value="C:GPI-anchor transamidase complex"/>
    <property type="evidence" value="ECO:0007669"/>
    <property type="project" value="InterPro"/>
</dbReference>
<keyword evidence="3" id="KW-0337">GPI-anchor biosynthesis</keyword>
<dbReference type="GO" id="GO:0003923">
    <property type="term" value="F:GPI-anchor transamidase activity"/>
    <property type="evidence" value="ECO:0007669"/>
    <property type="project" value="InterPro"/>
</dbReference>
<evidence type="ECO:0000256" key="1">
    <source>
        <dbReference type="ARBA" id="ARBA00004687"/>
    </source>
</evidence>
<dbReference type="UniPathway" id="UPA00196"/>
<dbReference type="GO" id="GO:0016255">
    <property type="term" value="P:attachment of GPI anchor to protein"/>
    <property type="evidence" value="ECO:0007669"/>
    <property type="project" value="InterPro"/>
</dbReference>
<keyword evidence="6" id="KW-0472">Membrane</keyword>
<dbReference type="AlphaFoldDB" id="A0A1M8A623"/>
<dbReference type="OMA" id="VMESQFP"/>
<proteinExistence type="inferred from homology"/>
<dbReference type="PRINTS" id="PR00776">
    <property type="entry name" value="HEMOGLOBNASE"/>
</dbReference>
<dbReference type="PIRSF" id="PIRSF019663">
    <property type="entry name" value="Legumain"/>
    <property type="match status" value="1"/>
</dbReference>
<dbReference type="VEuPathDB" id="FungiDB:MSYG_2119"/>
<dbReference type="PIRSF" id="PIRSF500138">
    <property type="entry name" value="GPI8"/>
    <property type="match status" value="1"/>
</dbReference>